<name>A0A4V0WPT7_9ENTE</name>
<dbReference type="EMBL" id="BJCC01000025">
    <property type="protein sequence ID" value="GCF94999.1"/>
    <property type="molecule type" value="Genomic_DNA"/>
</dbReference>
<dbReference type="OrthoDB" id="6412948at2"/>
<dbReference type="InterPro" id="IPR027396">
    <property type="entry name" value="DsrEFH-like"/>
</dbReference>
<dbReference type="Proteomes" id="UP000290567">
    <property type="component" value="Unassembled WGS sequence"/>
</dbReference>
<dbReference type="Pfam" id="PF02635">
    <property type="entry name" value="DsrE"/>
    <property type="match status" value="1"/>
</dbReference>
<protein>
    <submittedName>
        <fullName evidence="1">Sulfur reduction protein DsrE</fullName>
    </submittedName>
</protein>
<gene>
    <name evidence="1" type="ORF">NRIC_28900</name>
</gene>
<sequence length="105" mass="11779">MKVAFHVDELGKLSEARHNIHNLLKVDPNATIVLLINGEAIQGYLLPNQMSFIENNPTVEFHACNSAMKVYRVEKSDLHEAVEVVPAGVMDLIRLQHDGFAYIKP</sequence>
<proteinExistence type="predicted"/>
<comment type="caution">
    <text evidence="1">The sequence shown here is derived from an EMBL/GenBank/DDBJ whole genome shotgun (WGS) entry which is preliminary data.</text>
</comment>
<evidence type="ECO:0000313" key="1">
    <source>
        <dbReference type="EMBL" id="GCF94999.1"/>
    </source>
</evidence>
<accession>A0A4V0WPT7</accession>
<organism evidence="1 2">
    <name type="scientific">Enterococcus florum</name>
    <dbReference type="NCBI Taxonomy" id="2480627"/>
    <lineage>
        <taxon>Bacteria</taxon>
        <taxon>Bacillati</taxon>
        <taxon>Bacillota</taxon>
        <taxon>Bacilli</taxon>
        <taxon>Lactobacillales</taxon>
        <taxon>Enterococcaceae</taxon>
        <taxon>Enterococcus</taxon>
    </lineage>
</organism>
<evidence type="ECO:0000313" key="2">
    <source>
        <dbReference type="Proteomes" id="UP000290567"/>
    </source>
</evidence>
<dbReference type="RefSeq" id="WP_146623404.1">
    <property type="nucleotide sequence ID" value="NZ_BJCC01000025.1"/>
</dbReference>
<keyword evidence="2" id="KW-1185">Reference proteome</keyword>
<dbReference type="SUPFAM" id="SSF75169">
    <property type="entry name" value="DsrEFH-like"/>
    <property type="match status" value="1"/>
</dbReference>
<dbReference type="PANTHER" id="PTHR37691:SF1">
    <property type="entry name" value="BLR3518 PROTEIN"/>
    <property type="match status" value="1"/>
</dbReference>
<dbReference type="PANTHER" id="PTHR37691">
    <property type="entry name" value="BLR3518 PROTEIN"/>
    <property type="match status" value="1"/>
</dbReference>
<dbReference type="AlphaFoldDB" id="A0A4V0WPT7"/>
<reference evidence="2" key="1">
    <citation type="submission" date="2019-02" db="EMBL/GenBank/DDBJ databases">
        <title>Draft genome sequence of Enterococcus sp. Gos25-1.</title>
        <authorList>
            <person name="Tanaka N."/>
            <person name="Shiwa Y."/>
            <person name="Fujita N."/>
        </authorList>
    </citation>
    <scope>NUCLEOTIDE SEQUENCE [LARGE SCALE GENOMIC DNA]</scope>
    <source>
        <strain evidence="2">Gos25-1</strain>
    </source>
</reference>
<dbReference type="InterPro" id="IPR003787">
    <property type="entry name" value="Sulphur_relay_DsrE/F-like"/>
</dbReference>
<dbReference type="Gene3D" id="3.40.1260.10">
    <property type="entry name" value="DsrEFH-like"/>
    <property type="match status" value="1"/>
</dbReference>